<feature type="transmembrane region" description="Helical" evidence="1">
    <location>
        <begin position="38"/>
        <end position="57"/>
    </location>
</feature>
<keyword evidence="1" id="KW-0812">Transmembrane</keyword>
<keyword evidence="3" id="KW-0012">Acyltransferase</keyword>
<dbReference type="InterPro" id="IPR002656">
    <property type="entry name" value="Acyl_transf_3_dom"/>
</dbReference>
<name>A0ABP6T2R1_9ACTN</name>
<reference evidence="4" key="1">
    <citation type="journal article" date="2019" name="Int. J. Syst. Evol. Microbiol.">
        <title>The Global Catalogue of Microorganisms (GCM) 10K type strain sequencing project: providing services to taxonomists for standard genome sequencing and annotation.</title>
        <authorList>
            <consortium name="The Broad Institute Genomics Platform"/>
            <consortium name="The Broad Institute Genome Sequencing Center for Infectious Disease"/>
            <person name="Wu L."/>
            <person name="Ma J."/>
        </authorList>
    </citation>
    <scope>NUCLEOTIDE SEQUENCE [LARGE SCALE GENOMIC DNA]</scope>
    <source>
        <strain evidence="4">JCM 9458</strain>
    </source>
</reference>
<dbReference type="RefSeq" id="WP_345730056.1">
    <property type="nucleotide sequence ID" value="NZ_BAAAYN010000028.1"/>
</dbReference>
<comment type="caution">
    <text evidence="3">The sequence shown here is derived from an EMBL/GenBank/DDBJ whole genome shotgun (WGS) entry which is preliminary data.</text>
</comment>
<keyword evidence="1" id="KW-0472">Membrane</keyword>
<feature type="transmembrane region" description="Helical" evidence="1">
    <location>
        <begin position="154"/>
        <end position="175"/>
    </location>
</feature>
<gene>
    <name evidence="3" type="ORF">GCM10020369_43940</name>
</gene>
<keyword evidence="4" id="KW-1185">Reference proteome</keyword>
<accession>A0ABP6T2R1</accession>
<dbReference type="EMBL" id="BAAAYN010000028">
    <property type="protein sequence ID" value="GAA3390345.1"/>
    <property type="molecule type" value="Genomic_DNA"/>
</dbReference>
<keyword evidence="1" id="KW-1133">Transmembrane helix</keyword>
<protein>
    <submittedName>
        <fullName evidence="3">Acyltransferase</fullName>
    </submittedName>
</protein>
<feature type="domain" description="Acyltransferase 3" evidence="2">
    <location>
        <begin position="33"/>
        <end position="356"/>
    </location>
</feature>
<feature type="transmembrane region" description="Helical" evidence="1">
    <location>
        <begin position="311"/>
        <end position="332"/>
    </location>
</feature>
<feature type="transmembrane region" description="Helical" evidence="1">
    <location>
        <begin position="63"/>
        <end position="79"/>
    </location>
</feature>
<evidence type="ECO:0000259" key="2">
    <source>
        <dbReference type="Pfam" id="PF01757"/>
    </source>
</evidence>
<evidence type="ECO:0000256" key="1">
    <source>
        <dbReference type="SAM" id="Phobius"/>
    </source>
</evidence>
<feature type="transmembrane region" description="Helical" evidence="1">
    <location>
        <begin position="211"/>
        <end position="229"/>
    </location>
</feature>
<keyword evidence="3" id="KW-0808">Transferase</keyword>
<dbReference type="Proteomes" id="UP001501676">
    <property type="component" value="Unassembled WGS sequence"/>
</dbReference>
<organism evidence="3 4">
    <name type="scientific">Cryptosporangium minutisporangium</name>
    <dbReference type="NCBI Taxonomy" id="113569"/>
    <lineage>
        <taxon>Bacteria</taxon>
        <taxon>Bacillati</taxon>
        <taxon>Actinomycetota</taxon>
        <taxon>Actinomycetes</taxon>
        <taxon>Cryptosporangiales</taxon>
        <taxon>Cryptosporangiaceae</taxon>
        <taxon>Cryptosporangium</taxon>
    </lineage>
</organism>
<proteinExistence type="predicted"/>
<feature type="transmembrane region" description="Helical" evidence="1">
    <location>
        <begin position="275"/>
        <end position="299"/>
    </location>
</feature>
<feature type="transmembrane region" description="Helical" evidence="1">
    <location>
        <begin position="338"/>
        <end position="359"/>
    </location>
</feature>
<evidence type="ECO:0000313" key="4">
    <source>
        <dbReference type="Proteomes" id="UP001501676"/>
    </source>
</evidence>
<sequence>MRWLTARRVLTRPPQRTAPAEPAADGAAEPRRNRYFDLLRFLALVRVVIYHASPLIWLKWFPSMGIMFALAGALMVRSIDRSAGQAVSSRLRRLLPVLWIFAAIWVPVMLWHDGHPAHWVDADGSAAPTWQLVFWLLPIGNPPGSQWGVIGWGVLWYIKTYLLYVLLSPVLLPLFRRAPWVLLSLPFAVLALVETEIITVADWWGRTIKDFLTYLGCWLVGFAAAEGVLKRTRLPVLLAIGAAFALAGIAWLLGPGNDGAAASGASPWSLLNSDLAIGLFYCGAVLVLMRFSLPVGWLARAPVLDRAVTIFNARAVTIFLWHGVALAGAIALVGSDAWFLWFPLAWAFIGAAIVLFGWLEDFAARRTPVLVPAH</sequence>
<dbReference type="GO" id="GO:0016746">
    <property type="term" value="F:acyltransferase activity"/>
    <property type="evidence" value="ECO:0007669"/>
    <property type="project" value="UniProtKB-KW"/>
</dbReference>
<dbReference type="Pfam" id="PF01757">
    <property type="entry name" value="Acyl_transf_3"/>
    <property type="match status" value="1"/>
</dbReference>
<evidence type="ECO:0000313" key="3">
    <source>
        <dbReference type="EMBL" id="GAA3390345.1"/>
    </source>
</evidence>
<feature type="transmembrane region" description="Helical" evidence="1">
    <location>
        <begin position="182"/>
        <end position="205"/>
    </location>
</feature>
<feature type="transmembrane region" description="Helical" evidence="1">
    <location>
        <begin position="91"/>
        <end position="111"/>
    </location>
</feature>
<feature type="transmembrane region" description="Helical" evidence="1">
    <location>
        <begin position="236"/>
        <end position="255"/>
    </location>
</feature>